<keyword evidence="2" id="KW-1185">Reference proteome</keyword>
<accession>A0ABP4G5J7</accession>
<dbReference type="Proteomes" id="UP001500467">
    <property type="component" value="Unassembled WGS sequence"/>
</dbReference>
<evidence type="ECO:0000313" key="2">
    <source>
        <dbReference type="Proteomes" id="UP001500467"/>
    </source>
</evidence>
<evidence type="ECO:0000313" key="1">
    <source>
        <dbReference type="EMBL" id="GAA1211210.1"/>
    </source>
</evidence>
<comment type="caution">
    <text evidence="1">The sequence shown here is derived from an EMBL/GenBank/DDBJ whole genome shotgun (WGS) entry which is preliminary data.</text>
</comment>
<sequence length="88" mass="8982">MLCGTALPVTSIRGAAIRVGARGVLLAGVIGGRWNNVGSAAGIHPASFAEPESRVNGHAGAAARVRHGRNGAVVAAIALWLPRRKIVR</sequence>
<dbReference type="EMBL" id="BAAALM010000012">
    <property type="protein sequence ID" value="GAA1211210.1"/>
    <property type="molecule type" value="Genomic_DNA"/>
</dbReference>
<protein>
    <submittedName>
        <fullName evidence="1">Uncharacterized protein</fullName>
    </submittedName>
</protein>
<name>A0ABP4G5J7_9PSEU</name>
<organism evidence="1 2">
    <name type="scientific">Prauserella alba</name>
    <dbReference type="NCBI Taxonomy" id="176898"/>
    <lineage>
        <taxon>Bacteria</taxon>
        <taxon>Bacillati</taxon>
        <taxon>Actinomycetota</taxon>
        <taxon>Actinomycetes</taxon>
        <taxon>Pseudonocardiales</taxon>
        <taxon>Pseudonocardiaceae</taxon>
        <taxon>Prauserella</taxon>
    </lineage>
</organism>
<gene>
    <name evidence="1" type="ORF">GCM10009675_35080</name>
</gene>
<reference evidence="2" key="1">
    <citation type="journal article" date="2019" name="Int. J. Syst. Evol. Microbiol.">
        <title>The Global Catalogue of Microorganisms (GCM) 10K type strain sequencing project: providing services to taxonomists for standard genome sequencing and annotation.</title>
        <authorList>
            <consortium name="The Broad Institute Genomics Platform"/>
            <consortium name="The Broad Institute Genome Sequencing Center for Infectious Disease"/>
            <person name="Wu L."/>
            <person name="Ma J."/>
        </authorList>
    </citation>
    <scope>NUCLEOTIDE SEQUENCE [LARGE SCALE GENOMIC DNA]</scope>
    <source>
        <strain evidence="2">JCM 13022</strain>
    </source>
</reference>
<proteinExistence type="predicted"/>